<evidence type="ECO:0000256" key="3">
    <source>
        <dbReference type="SAM" id="MobiDB-lite"/>
    </source>
</evidence>
<accession>A0A6J7NG86</accession>
<evidence type="ECO:0000259" key="4">
    <source>
        <dbReference type="Pfam" id="PF03446"/>
    </source>
</evidence>
<evidence type="ECO:0000313" key="6">
    <source>
        <dbReference type="EMBL" id="CAB4716194.1"/>
    </source>
</evidence>
<dbReference type="GO" id="GO:0016491">
    <property type="term" value="F:oxidoreductase activity"/>
    <property type="evidence" value="ECO:0007669"/>
    <property type="project" value="UniProtKB-KW"/>
</dbReference>
<dbReference type="InterPro" id="IPR036291">
    <property type="entry name" value="NAD(P)-bd_dom_sf"/>
</dbReference>
<dbReference type="GO" id="GO:0050661">
    <property type="term" value="F:NADP binding"/>
    <property type="evidence" value="ECO:0007669"/>
    <property type="project" value="InterPro"/>
</dbReference>
<gene>
    <name evidence="6" type="ORF">UFOPK2582_01677</name>
    <name evidence="7" type="ORF">UFOPK3914_01608</name>
</gene>
<dbReference type="InterPro" id="IPR015815">
    <property type="entry name" value="HIBADH-related"/>
</dbReference>
<dbReference type="Gene3D" id="1.10.1040.10">
    <property type="entry name" value="N-(1-d-carboxylethyl)-l-norvaline Dehydrogenase, domain 2"/>
    <property type="match status" value="1"/>
</dbReference>
<protein>
    <submittedName>
        <fullName evidence="7">Unannotated protein</fullName>
    </submittedName>
</protein>
<dbReference type="InterPro" id="IPR029154">
    <property type="entry name" value="HIBADH-like_NADP-bd"/>
</dbReference>
<dbReference type="Pfam" id="PF03446">
    <property type="entry name" value="NAD_binding_2"/>
    <property type="match status" value="1"/>
</dbReference>
<feature type="domain" description="3-hydroxyisobutyrate dehydrogenase-like NAD-binding" evidence="5">
    <location>
        <begin position="168"/>
        <end position="279"/>
    </location>
</feature>
<dbReference type="PANTHER" id="PTHR43060:SF15">
    <property type="entry name" value="3-HYDROXYISOBUTYRATE DEHYDROGENASE-LIKE 1, MITOCHONDRIAL-RELATED"/>
    <property type="match status" value="1"/>
</dbReference>
<dbReference type="Pfam" id="PF14833">
    <property type="entry name" value="NAD_binding_11"/>
    <property type="match status" value="1"/>
</dbReference>
<dbReference type="SUPFAM" id="SSF51735">
    <property type="entry name" value="NAD(P)-binding Rossmann-fold domains"/>
    <property type="match status" value="1"/>
</dbReference>
<sequence length="301" mass="30338">MQDRSAVGFIGLGNIGAPMARRLRGWPGGLVVCDARPEATEPFVAKGAVAVANGAAVAERASVICVMVQNAEQVRAVLEGPEGILATALPGTVVAVHSTVSAESAVELAALAAASQVELIDAPVSGGAMGAYAGTLALMVGGSDEAVAKCQPVFDLLGTMTQHMGPVGAGTHTKIARNLISFVGFAVVGEAQRLAEAAGLDIAKLGEVVRHSDAITGGAGAIMIRDSAGEMAPEDGLRPIFGHTATLGTKDLALAIQMGEELDCGVPFAELGLESLRSALGLEAPHSSNQSPSQSPDQSQS</sequence>
<organism evidence="7">
    <name type="scientific">freshwater metagenome</name>
    <dbReference type="NCBI Taxonomy" id="449393"/>
    <lineage>
        <taxon>unclassified sequences</taxon>
        <taxon>metagenomes</taxon>
        <taxon>ecological metagenomes</taxon>
    </lineage>
</organism>
<evidence type="ECO:0000256" key="1">
    <source>
        <dbReference type="ARBA" id="ARBA00023002"/>
    </source>
</evidence>
<dbReference type="Gene3D" id="3.40.50.720">
    <property type="entry name" value="NAD(P)-binding Rossmann-like Domain"/>
    <property type="match status" value="1"/>
</dbReference>
<keyword evidence="2" id="KW-0520">NAD</keyword>
<keyword evidence="1" id="KW-0560">Oxidoreductase</keyword>
<feature type="domain" description="6-phosphogluconate dehydrogenase NADP-binding" evidence="4">
    <location>
        <begin position="7"/>
        <end position="165"/>
    </location>
</feature>
<dbReference type="EMBL" id="CAFBOG010000181">
    <property type="protein sequence ID" value="CAB4991295.1"/>
    <property type="molecule type" value="Genomic_DNA"/>
</dbReference>
<evidence type="ECO:0000259" key="5">
    <source>
        <dbReference type="Pfam" id="PF14833"/>
    </source>
</evidence>
<feature type="compositionally biased region" description="Low complexity" evidence="3">
    <location>
        <begin position="287"/>
        <end position="301"/>
    </location>
</feature>
<dbReference type="PIRSF" id="PIRSF000103">
    <property type="entry name" value="HIBADH"/>
    <property type="match status" value="1"/>
</dbReference>
<evidence type="ECO:0000256" key="2">
    <source>
        <dbReference type="ARBA" id="ARBA00023027"/>
    </source>
</evidence>
<dbReference type="InterPro" id="IPR006115">
    <property type="entry name" value="6PGDH_NADP-bd"/>
</dbReference>
<dbReference type="InterPro" id="IPR013328">
    <property type="entry name" value="6PGD_dom2"/>
</dbReference>
<dbReference type="SUPFAM" id="SSF48179">
    <property type="entry name" value="6-phosphogluconate dehydrogenase C-terminal domain-like"/>
    <property type="match status" value="1"/>
</dbReference>
<dbReference type="AlphaFoldDB" id="A0A6J7NG86"/>
<name>A0A6J7NG86_9ZZZZ</name>
<evidence type="ECO:0000313" key="7">
    <source>
        <dbReference type="EMBL" id="CAB4991295.1"/>
    </source>
</evidence>
<feature type="region of interest" description="Disordered" evidence="3">
    <location>
        <begin position="282"/>
        <end position="301"/>
    </location>
</feature>
<proteinExistence type="predicted"/>
<dbReference type="GO" id="GO:0051287">
    <property type="term" value="F:NAD binding"/>
    <property type="evidence" value="ECO:0007669"/>
    <property type="project" value="InterPro"/>
</dbReference>
<dbReference type="PANTHER" id="PTHR43060">
    <property type="entry name" value="3-HYDROXYISOBUTYRATE DEHYDROGENASE-LIKE 1, MITOCHONDRIAL-RELATED"/>
    <property type="match status" value="1"/>
</dbReference>
<dbReference type="EMBL" id="CAEZXS010000277">
    <property type="protein sequence ID" value="CAB4716194.1"/>
    <property type="molecule type" value="Genomic_DNA"/>
</dbReference>
<dbReference type="InterPro" id="IPR008927">
    <property type="entry name" value="6-PGluconate_DH-like_C_sf"/>
</dbReference>
<reference evidence="7" key="1">
    <citation type="submission" date="2020-05" db="EMBL/GenBank/DDBJ databases">
        <authorList>
            <person name="Chiriac C."/>
            <person name="Salcher M."/>
            <person name="Ghai R."/>
            <person name="Kavagutti S V."/>
        </authorList>
    </citation>
    <scope>NUCLEOTIDE SEQUENCE</scope>
</reference>